<dbReference type="GO" id="GO:0032259">
    <property type="term" value="P:methylation"/>
    <property type="evidence" value="ECO:0007669"/>
    <property type="project" value="UniProtKB-KW"/>
</dbReference>
<dbReference type="InterPro" id="IPR004441">
    <property type="entry name" value="rRNA_MeTrfase_TrmH"/>
</dbReference>
<dbReference type="CDD" id="cd18097">
    <property type="entry name" value="SpoU-like"/>
    <property type="match status" value="1"/>
</dbReference>
<dbReference type="AlphaFoldDB" id="A0A382HUI1"/>
<dbReference type="GO" id="GO:0005829">
    <property type="term" value="C:cytosol"/>
    <property type="evidence" value="ECO:0007669"/>
    <property type="project" value="TreeGrafter"/>
</dbReference>
<gene>
    <name evidence="4" type="ORF">METZ01_LOCUS243898</name>
</gene>
<accession>A0A382HUI1</accession>
<evidence type="ECO:0000259" key="3">
    <source>
        <dbReference type="Pfam" id="PF00588"/>
    </source>
</evidence>
<protein>
    <recommendedName>
        <fullName evidence="3">tRNA/rRNA methyltransferase SpoU type domain-containing protein</fullName>
    </recommendedName>
</protein>
<evidence type="ECO:0000256" key="1">
    <source>
        <dbReference type="ARBA" id="ARBA00022603"/>
    </source>
</evidence>
<feature type="domain" description="tRNA/rRNA methyltransferase SpoU type" evidence="3">
    <location>
        <begin position="14"/>
        <end position="154"/>
    </location>
</feature>
<dbReference type="Pfam" id="PF00588">
    <property type="entry name" value="SpoU_methylase"/>
    <property type="match status" value="1"/>
</dbReference>
<dbReference type="GO" id="GO:0006396">
    <property type="term" value="P:RNA processing"/>
    <property type="evidence" value="ECO:0007669"/>
    <property type="project" value="InterPro"/>
</dbReference>
<dbReference type="EMBL" id="UINC01063421">
    <property type="protein sequence ID" value="SVB91044.1"/>
    <property type="molecule type" value="Genomic_DNA"/>
</dbReference>
<dbReference type="InterPro" id="IPR029028">
    <property type="entry name" value="Alpha/beta_knot_MTases"/>
</dbReference>
<dbReference type="GO" id="GO:0008173">
    <property type="term" value="F:RNA methyltransferase activity"/>
    <property type="evidence" value="ECO:0007669"/>
    <property type="project" value="InterPro"/>
</dbReference>
<dbReference type="InterPro" id="IPR001537">
    <property type="entry name" value="SpoU_MeTrfase"/>
</dbReference>
<keyword evidence="2" id="KW-0808">Transferase</keyword>
<dbReference type="Gene3D" id="3.40.1280.10">
    <property type="match status" value="1"/>
</dbReference>
<organism evidence="4">
    <name type="scientific">marine metagenome</name>
    <dbReference type="NCBI Taxonomy" id="408172"/>
    <lineage>
        <taxon>unclassified sequences</taxon>
        <taxon>metagenomes</taxon>
        <taxon>ecological metagenomes</taxon>
    </lineage>
</organism>
<evidence type="ECO:0000256" key="2">
    <source>
        <dbReference type="ARBA" id="ARBA00022679"/>
    </source>
</evidence>
<evidence type="ECO:0000313" key="4">
    <source>
        <dbReference type="EMBL" id="SVB91044.1"/>
    </source>
</evidence>
<proteinExistence type="predicted"/>
<keyword evidence="1" id="KW-0489">Methyltransferase</keyword>
<sequence>MSLDEYARLPKHSLYLVLDNLRSAFNVGSIFRAADAARLQGIYTCGYTAHPPHPKLDKTALGTLDYIETRHFATTLEAVENLRQREIPVWALETTSQSRCYTAIDYPRPLALVVGNEALGIDRAVLDRCDELIEIPMYGYKNSLNVAAASAVLAFEVLRQWQTTGATGEPTARA</sequence>
<dbReference type="InterPro" id="IPR029026">
    <property type="entry name" value="tRNA_m1G_MTases_N"/>
</dbReference>
<dbReference type="PANTHER" id="PTHR46429:SF1">
    <property type="entry name" value="23S RRNA (GUANOSINE-2'-O-)-METHYLTRANSFERASE RLMB"/>
    <property type="match status" value="1"/>
</dbReference>
<name>A0A382HUI1_9ZZZZ</name>
<reference evidence="4" key="1">
    <citation type="submission" date="2018-05" db="EMBL/GenBank/DDBJ databases">
        <authorList>
            <person name="Lanie J.A."/>
            <person name="Ng W.-L."/>
            <person name="Kazmierczak K.M."/>
            <person name="Andrzejewski T.M."/>
            <person name="Davidsen T.M."/>
            <person name="Wayne K.J."/>
            <person name="Tettelin H."/>
            <person name="Glass J.I."/>
            <person name="Rusch D."/>
            <person name="Podicherti R."/>
            <person name="Tsui H.-C.T."/>
            <person name="Winkler M.E."/>
        </authorList>
    </citation>
    <scope>NUCLEOTIDE SEQUENCE</scope>
</reference>
<dbReference type="PANTHER" id="PTHR46429">
    <property type="entry name" value="23S RRNA (GUANOSINE-2'-O-)-METHYLTRANSFERASE RLMB"/>
    <property type="match status" value="1"/>
</dbReference>
<dbReference type="SUPFAM" id="SSF75217">
    <property type="entry name" value="alpha/beta knot"/>
    <property type="match status" value="1"/>
</dbReference>
<dbReference type="GO" id="GO:0003723">
    <property type="term" value="F:RNA binding"/>
    <property type="evidence" value="ECO:0007669"/>
    <property type="project" value="InterPro"/>
</dbReference>